<feature type="transmembrane region" description="Helical" evidence="8">
    <location>
        <begin position="26"/>
        <end position="47"/>
    </location>
</feature>
<dbReference type="OrthoDB" id="7173339at2"/>
<reference evidence="11 13" key="2">
    <citation type="submission" date="2019-03" db="EMBL/GenBank/DDBJ databases">
        <title>Genomic Encyclopedia of Type Strains, Phase IV (KMG-IV): sequencing the most valuable type-strain genomes for metagenomic binning, comparative biology and taxonomic classification.</title>
        <authorList>
            <person name="Goeker M."/>
        </authorList>
    </citation>
    <scope>NUCLEOTIDE SEQUENCE [LARGE SCALE GENOMIC DNA]</scope>
    <source>
        <strain evidence="11 13">DSM 11603</strain>
    </source>
</reference>
<proteinExistence type="predicted"/>
<evidence type="ECO:0000256" key="6">
    <source>
        <dbReference type="ARBA" id="ARBA00023136"/>
    </source>
</evidence>
<keyword evidence="6 8" id="KW-0472">Membrane</keyword>
<evidence type="ECO:0000313" key="12">
    <source>
        <dbReference type="Proteomes" id="UP000019849"/>
    </source>
</evidence>
<dbReference type="EMBL" id="SNZF01000006">
    <property type="protein sequence ID" value="TDR36140.1"/>
    <property type="molecule type" value="Genomic_DNA"/>
</dbReference>
<keyword evidence="13" id="KW-1185">Reference proteome</keyword>
<evidence type="ECO:0000256" key="3">
    <source>
        <dbReference type="ARBA" id="ARBA00022475"/>
    </source>
</evidence>
<dbReference type="Proteomes" id="UP000019849">
    <property type="component" value="Unassembled WGS sequence"/>
</dbReference>
<dbReference type="AlphaFoldDB" id="A0A011USS0"/>
<evidence type="ECO:0000256" key="2">
    <source>
        <dbReference type="ARBA" id="ARBA00004236"/>
    </source>
</evidence>
<evidence type="ECO:0000256" key="8">
    <source>
        <dbReference type="SAM" id="Phobius"/>
    </source>
</evidence>
<protein>
    <submittedName>
        <fullName evidence="10">Membrane protein</fullName>
    </submittedName>
</protein>
<keyword evidence="4 8" id="KW-0812">Transmembrane</keyword>
<dbReference type="PATRIC" id="fig|69279.3.peg.1294"/>
<dbReference type="GO" id="GO:0005886">
    <property type="term" value="C:plasma membrane"/>
    <property type="evidence" value="ECO:0007669"/>
    <property type="project" value="UniProtKB-SubCell"/>
</dbReference>
<comment type="caution">
    <text evidence="10">The sequence shown here is derived from an EMBL/GenBank/DDBJ whole genome shotgun (WGS) entry which is preliminary data.</text>
</comment>
<sequence>MADDSFIREVNEEIRKEQAKAVWDRFGPLMIGIAVLVVLGTSAFVGYRHWDESRANRSGDAFSQALTLANEGKEEEALAALAQLQKDGYGAYPVLARLRAATFKADSGDVAAAVTELDAVAADSAIPQGLRDMAKLRAALLLVDSGSYADVSTRVEALAVDGNALRHSAREALGLAAWKEGKAADALKLFDQIVEDQQSPQNIRQRATLMSELIRGSGHAS</sequence>
<dbReference type="PANTHER" id="PTHR38035">
    <property type="entry name" value="UPF0070 PROTEIN YFGM"/>
    <property type="match status" value="1"/>
</dbReference>
<evidence type="ECO:0000256" key="7">
    <source>
        <dbReference type="ARBA" id="ARBA00023186"/>
    </source>
</evidence>
<evidence type="ECO:0000313" key="13">
    <source>
        <dbReference type="Proteomes" id="UP000294958"/>
    </source>
</evidence>
<evidence type="ECO:0000256" key="5">
    <source>
        <dbReference type="ARBA" id="ARBA00022989"/>
    </source>
</evidence>
<comment type="subcellular location">
    <subcellularLocation>
        <location evidence="2">Cell membrane</location>
    </subcellularLocation>
    <subcellularLocation>
        <location evidence="1">Membrane</location>
        <topology evidence="1">Single-pass membrane protein</topology>
    </subcellularLocation>
</comment>
<evidence type="ECO:0000256" key="4">
    <source>
        <dbReference type="ARBA" id="ARBA00022692"/>
    </source>
</evidence>
<name>A0A011USS0_9HYPH</name>
<dbReference type="PANTHER" id="PTHR38035:SF1">
    <property type="entry name" value="ANCILLARY SECYEG TRANSLOCON SUBUNIT"/>
    <property type="match status" value="1"/>
</dbReference>
<keyword evidence="3" id="KW-1003">Cell membrane</keyword>
<keyword evidence="7" id="KW-0143">Chaperone</keyword>
<dbReference type="Proteomes" id="UP000294958">
    <property type="component" value="Unassembled WGS sequence"/>
</dbReference>
<organism evidence="10 12">
    <name type="scientific">Aquamicrobium defluvii</name>
    <dbReference type="NCBI Taxonomy" id="69279"/>
    <lineage>
        <taxon>Bacteria</taxon>
        <taxon>Pseudomonadati</taxon>
        <taxon>Pseudomonadota</taxon>
        <taxon>Alphaproteobacteria</taxon>
        <taxon>Hyphomicrobiales</taxon>
        <taxon>Phyllobacteriaceae</taxon>
        <taxon>Aquamicrobium</taxon>
    </lineage>
</organism>
<keyword evidence="5 8" id="KW-1133">Transmembrane helix</keyword>
<dbReference type="InterPro" id="IPR018704">
    <property type="entry name" value="SecYEG/CpoB_TPR"/>
</dbReference>
<dbReference type="HOGENOM" id="CLU_073302_1_1_5"/>
<evidence type="ECO:0000256" key="1">
    <source>
        <dbReference type="ARBA" id="ARBA00004167"/>
    </source>
</evidence>
<dbReference type="STRING" id="69279.BG36_21890"/>
<reference evidence="10 12" key="1">
    <citation type="submission" date="2014-02" db="EMBL/GenBank/DDBJ databases">
        <title>Aquamicrobium defluvii Genome sequencing.</title>
        <authorList>
            <person name="Wang X."/>
        </authorList>
    </citation>
    <scope>NUCLEOTIDE SEQUENCE [LARGE SCALE GENOMIC DNA]</scope>
    <source>
        <strain evidence="10 12">W13Z1</strain>
    </source>
</reference>
<dbReference type="Pfam" id="PF09976">
    <property type="entry name" value="TPR_21"/>
    <property type="match status" value="1"/>
</dbReference>
<dbReference type="InterPro" id="IPR026039">
    <property type="entry name" value="YfgM"/>
</dbReference>
<evidence type="ECO:0000259" key="9">
    <source>
        <dbReference type="Pfam" id="PF09976"/>
    </source>
</evidence>
<gene>
    <name evidence="10" type="ORF">BG36_21890</name>
    <name evidence="11" type="ORF">DES43_10636</name>
</gene>
<dbReference type="GO" id="GO:0044877">
    <property type="term" value="F:protein-containing complex binding"/>
    <property type="evidence" value="ECO:0007669"/>
    <property type="project" value="InterPro"/>
</dbReference>
<accession>A0A011USS0</accession>
<evidence type="ECO:0000313" key="11">
    <source>
        <dbReference type="EMBL" id="TDR36140.1"/>
    </source>
</evidence>
<dbReference type="RefSeq" id="WP_035024708.1">
    <property type="nucleotide sequence ID" value="NZ_KK073881.1"/>
</dbReference>
<dbReference type="eggNOG" id="COG4649">
    <property type="taxonomic scope" value="Bacteria"/>
</dbReference>
<evidence type="ECO:0000313" key="10">
    <source>
        <dbReference type="EMBL" id="EXL09306.1"/>
    </source>
</evidence>
<dbReference type="EMBL" id="JENY01000007">
    <property type="protein sequence ID" value="EXL09306.1"/>
    <property type="molecule type" value="Genomic_DNA"/>
</dbReference>
<feature type="domain" description="Ancillary SecYEG translocon subunit/Cell division coordinator CpoB TPR" evidence="9">
    <location>
        <begin position="20"/>
        <end position="199"/>
    </location>
</feature>